<reference evidence="5 6" key="1">
    <citation type="submission" date="2020-08" db="EMBL/GenBank/DDBJ databases">
        <title>Genomic Encyclopedia of Type Strains, Phase III (KMG-III): the genomes of soil and plant-associated and newly described type strains.</title>
        <authorList>
            <person name="Whitman W."/>
        </authorList>
    </citation>
    <scope>NUCLEOTIDE SEQUENCE [LARGE SCALE GENOMIC DNA]</scope>
    <source>
        <strain evidence="5 6">CECT 3146</strain>
    </source>
</reference>
<dbReference type="AlphaFoldDB" id="A0A7W8EZC8"/>
<dbReference type="PROSITE" id="PS01066">
    <property type="entry name" value="UPP_SYNTHASE"/>
    <property type="match status" value="1"/>
</dbReference>
<dbReference type="InterPro" id="IPR001441">
    <property type="entry name" value="UPP_synth-like"/>
</dbReference>
<feature type="binding site" evidence="4">
    <location>
        <begin position="410"/>
        <end position="412"/>
    </location>
    <ligand>
        <name>substrate</name>
    </ligand>
</feature>
<dbReference type="GO" id="GO:0005886">
    <property type="term" value="C:plasma membrane"/>
    <property type="evidence" value="ECO:0007669"/>
    <property type="project" value="TreeGrafter"/>
</dbReference>
<dbReference type="Gene3D" id="3.40.1180.10">
    <property type="entry name" value="Decaprenyl diphosphate synthase-like"/>
    <property type="match status" value="1"/>
</dbReference>
<dbReference type="GO" id="GO:0000287">
    <property type="term" value="F:magnesium ion binding"/>
    <property type="evidence" value="ECO:0007669"/>
    <property type="project" value="UniProtKB-UniRule"/>
</dbReference>
<evidence type="ECO:0000256" key="1">
    <source>
        <dbReference type="ARBA" id="ARBA00022679"/>
    </source>
</evidence>
<dbReference type="InterPro" id="IPR036424">
    <property type="entry name" value="UPP_synth-like_sf"/>
</dbReference>
<dbReference type="InterPro" id="IPR018520">
    <property type="entry name" value="UPP_synth-like_CS"/>
</dbReference>
<feature type="binding site" evidence="4">
    <location>
        <position position="365"/>
    </location>
    <ligand>
        <name>Mg(2+)</name>
        <dbReference type="ChEBI" id="CHEBI:18420"/>
    </ligand>
</feature>
<comment type="cofactor">
    <cofactor evidence="4">
        <name>Mg(2+)</name>
        <dbReference type="ChEBI" id="CHEBI:18420"/>
    </cofactor>
    <text evidence="4">Binds 2 magnesium ions per subunit.</text>
</comment>
<evidence type="ECO:0000256" key="4">
    <source>
        <dbReference type="HAMAP-Rule" id="MF_01139"/>
    </source>
</evidence>
<comment type="caution">
    <text evidence="5">The sequence shown here is derived from an EMBL/GenBank/DDBJ whole genome shotgun (WGS) entry which is preliminary data.</text>
</comment>
<dbReference type="RefSeq" id="WP_184926789.1">
    <property type="nucleotide sequence ID" value="NZ_BMSQ01000044.1"/>
</dbReference>
<dbReference type="Pfam" id="PF01255">
    <property type="entry name" value="Prenyltransf"/>
    <property type="match status" value="1"/>
</dbReference>
<dbReference type="InterPro" id="IPR002060">
    <property type="entry name" value="Squ/phyt_synthse"/>
</dbReference>
<sequence length="594" mass="65970">MHAARYRRLGITDVMAQKGFEMCRRATQRTGEIEYATTLLLPRELRVAIWALYGAARTIDDLAEESANGVGSERLRAWIRAFEQDVRHGGSEDPIRAALLHTASTWHLPPDYLRSVFEGQLADAAGHEFASWDDWYDYVALVNAPFVIQTASMFVQNSGLSVSLQQEANTLDVWQNLARAINLTDALADLGEDCAHGRIRLPAEALNRFGVRREELLEGGTPPQLPTLVHHLTGTARKWFANLPQLPPILHPAMGTALTCYIDLHHLLLDAVDHQADNLPCHRITVSTRQSRRLLLTARATTSLAWALFPSPLGDISFHHLAPRVNASVAFQPVATSQRQVPRLGGTPTAALPHVLPRHVAIIMDGNGRWAADQGRPRTDGHKAGMKALDDVVNGALEIGLSHLTVYAFSTENWKRPAAEVNALLYTLPHDMLQENAARWHERGVRIRWSGQRAGLPLNMFSILTSLVEQTRHNTRLTLTLCVNYGGRAEITTAASRLAADAIAGRIEPNSVGEALFATYLYLTDLPDVDLLLRTGGEKRLSNYLPWQTSYAELMFLDTPWPQFDRQALRSAIEVYMQRTRRHGAAEAPQATSV</sequence>
<dbReference type="GO" id="GO:0016094">
    <property type="term" value="P:polyprenol biosynthetic process"/>
    <property type="evidence" value="ECO:0007669"/>
    <property type="project" value="TreeGrafter"/>
</dbReference>
<feature type="binding site" evidence="4">
    <location>
        <position position="553"/>
    </location>
    <ligand>
        <name>Mg(2+)</name>
        <dbReference type="ChEBI" id="CHEBI:18420"/>
    </ligand>
</feature>
<accession>A0A7W8EZC8</accession>
<dbReference type="GO" id="GO:0008834">
    <property type="term" value="F:ditrans,polycis-undecaprenyl-diphosphate synthase [(2E,6E)-farnesyl-diphosphate specific] activity"/>
    <property type="evidence" value="ECO:0007669"/>
    <property type="project" value="TreeGrafter"/>
</dbReference>
<gene>
    <name evidence="5" type="ORF">FHS40_008911</name>
</gene>
<dbReference type="NCBIfam" id="TIGR00055">
    <property type="entry name" value="uppS"/>
    <property type="match status" value="1"/>
</dbReference>
<name>A0A7W8EZC8_STRST</name>
<feature type="binding site" evidence="4">
    <location>
        <position position="382"/>
    </location>
    <ligand>
        <name>substrate</name>
    </ligand>
</feature>
<dbReference type="CDD" id="cd00475">
    <property type="entry name" value="Cis_IPPS"/>
    <property type="match status" value="1"/>
</dbReference>
<feature type="binding site" evidence="4">
    <location>
        <position position="414"/>
    </location>
    <ligand>
        <name>substrate</name>
    </ligand>
</feature>
<dbReference type="GO" id="GO:0033850">
    <property type="term" value="F:Z-farnesyl diphosphate synthase activity"/>
    <property type="evidence" value="ECO:0007669"/>
    <property type="project" value="TreeGrafter"/>
</dbReference>
<keyword evidence="6" id="KW-1185">Reference proteome</keyword>
<organism evidence="5 6">
    <name type="scientific">Streptomyces spectabilis</name>
    <dbReference type="NCBI Taxonomy" id="68270"/>
    <lineage>
        <taxon>Bacteria</taxon>
        <taxon>Bacillati</taxon>
        <taxon>Actinomycetota</taxon>
        <taxon>Actinomycetes</taxon>
        <taxon>Kitasatosporales</taxon>
        <taxon>Streptomycetaceae</taxon>
        <taxon>Streptomyces</taxon>
    </lineage>
</organism>
<dbReference type="Gene3D" id="1.10.600.10">
    <property type="entry name" value="Farnesyl Diphosphate Synthase"/>
    <property type="match status" value="1"/>
</dbReference>
<dbReference type="Proteomes" id="UP000549009">
    <property type="component" value="Unassembled WGS sequence"/>
</dbReference>
<dbReference type="PANTHER" id="PTHR10291:SF0">
    <property type="entry name" value="DEHYDRODOLICHYL DIPHOSPHATE SYNTHASE 2"/>
    <property type="match status" value="1"/>
</dbReference>
<feature type="binding site" evidence="4">
    <location>
        <position position="534"/>
    </location>
    <ligand>
        <name>substrate</name>
    </ligand>
</feature>
<dbReference type="SUPFAM" id="SSF48576">
    <property type="entry name" value="Terpenoid synthases"/>
    <property type="match status" value="1"/>
</dbReference>
<keyword evidence="1 4" id="KW-0808">Transferase</keyword>
<dbReference type="SUPFAM" id="SSF64005">
    <property type="entry name" value="Undecaprenyl diphosphate synthase"/>
    <property type="match status" value="1"/>
</dbReference>
<feature type="binding site" evidence="4">
    <location>
        <position position="370"/>
    </location>
    <ligand>
        <name>substrate</name>
    </ligand>
</feature>
<protein>
    <recommendedName>
        <fullName evidence="4">Isoprenyl transferase</fullName>
        <ecNumber evidence="4">2.5.1.-</ecNumber>
    </recommendedName>
</protein>
<comment type="similarity">
    <text evidence="4">Belongs to the UPP synthase family.</text>
</comment>
<keyword evidence="3 4" id="KW-0460">Magnesium</keyword>
<keyword evidence="2 4" id="KW-0479">Metal-binding</keyword>
<dbReference type="Pfam" id="PF00494">
    <property type="entry name" value="SQS_PSY"/>
    <property type="match status" value="1"/>
</dbReference>
<dbReference type="GO" id="GO:0030145">
    <property type="term" value="F:manganese ion binding"/>
    <property type="evidence" value="ECO:0007669"/>
    <property type="project" value="TreeGrafter"/>
</dbReference>
<dbReference type="PANTHER" id="PTHR10291">
    <property type="entry name" value="DEHYDRODOLICHYL DIPHOSPHATE SYNTHASE FAMILY MEMBER"/>
    <property type="match status" value="1"/>
</dbReference>
<feature type="binding site" evidence="4">
    <location>
        <begin position="540"/>
        <end position="542"/>
    </location>
    <ligand>
        <name>substrate</name>
    </ligand>
</feature>
<dbReference type="EMBL" id="JACHJD010000038">
    <property type="protein sequence ID" value="MBB5109781.1"/>
    <property type="molecule type" value="Genomic_DNA"/>
</dbReference>
<dbReference type="GO" id="GO:0005829">
    <property type="term" value="C:cytosol"/>
    <property type="evidence" value="ECO:0007669"/>
    <property type="project" value="TreeGrafter"/>
</dbReference>
<feature type="binding site" evidence="4">
    <location>
        <position position="416"/>
    </location>
    <ligand>
        <name>substrate</name>
    </ligand>
</feature>
<dbReference type="EC" id="2.5.1.-" evidence="4"/>
<feature type="active site" evidence="4">
    <location>
        <position position="365"/>
    </location>
</feature>
<evidence type="ECO:0000256" key="3">
    <source>
        <dbReference type="ARBA" id="ARBA00022842"/>
    </source>
</evidence>
<dbReference type="InterPro" id="IPR008949">
    <property type="entry name" value="Isoprenoid_synthase_dom_sf"/>
</dbReference>
<evidence type="ECO:0000313" key="6">
    <source>
        <dbReference type="Proteomes" id="UP000549009"/>
    </source>
</evidence>
<evidence type="ECO:0000256" key="2">
    <source>
        <dbReference type="ARBA" id="ARBA00022723"/>
    </source>
</evidence>
<proteinExistence type="inferred from homology"/>
<evidence type="ECO:0000313" key="5">
    <source>
        <dbReference type="EMBL" id="MBB5109781.1"/>
    </source>
</evidence>
<comment type="function">
    <text evidence="4">Catalyzes the condensation of isopentenyl diphosphate (IPP) with allylic pyrophosphates generating different type of terpenoids.</text>
</comment>
<dbReference type="HAMAP" id="MF_01139">
    <property type="entry name" value="ISPT"/>
    <property type="match status" value="1"/>
</dbReference>
<comment type="subunit">
    <text evidence="4">Homodimer.</text>
</comment>
<feature type="active site" description="Proton acceptor" evidence="4">
    <location>
        <position position="413"/>
    </location>
</feature>
<feature type="binding site" evidence="4">
    <location>
        <begin position="366"/>
        <end position="369"/>
    </location>
    <ligand>
        <name>substrate</name>
    </ligand>
</feature>
<feature type="binding site" evidence="4">
    <location>
        <position position="378"/>
    </location>
    <ligand>
        <name>substrate</name>
    </ligand>
</feature>